<dbReference type="CDD" id="cd00751">
    <property type="entry name" value="thiolase"/>
    <property type="match status" value="1"/>
</dbReference>
<sequence>MGRTVILDGARTPFGRFGGALSTKTASDLGGIAIKEALKRSGVTEEEVDEVIIGTVLQAGQGQIPSRQAAVKAGLPWSVKTETVNKVCASGMRSVTLGDQLIRLGDEDVIVAGGMESMSNAPYYLPKGRFGLKMGDAPLVDGMIYDGLSCSFSPDRVHMGTYGNGTASEFSLTREMQDEWSLRSHERANAAIDEGKFAEEIVGVQIPQRKGDPVVVDTDEAPRRDTSLESLAKLRPAFGKDGTITAGNAPGVNDGACALVLMNEERALKEGKKPLATIIGHAEVAIEPENFPQTPGLVINELLKKTGKELKDIDLFEINEAFAAVALASSQIAGLDPEKVNVNGGAVALGHPIGASGARIILTLAYELKRRGGGIGIAAICSGGGQGDAIMIEVGKE</sequence>
<comment type="caution">
    <text evidence="9">The sequence shown here is derived from an EMBL/GenBank/DDBJ whole genome shotgun (WGS) entry which is preliminary data.</text>
</comment>
<evidence type="ECO:0000259" key="8">
    <source>
        <dbReference type="Pfam" id="PF02803"/>
    </source>
</evidence>
<name>A0ABW0U438_9BACL</name>
<dbReference type="InterPro" id="IPR016039">
    <property type="entry name" value="Thiolase-like"/>
</dbReference>
<keyword evidence="10" id="KW-1185">Reference proteome</keyword>
<evidence type="ECO:0000256" key="2">
    <source>
        <dbReference type="ARBA" id="ARBA00012705"/>
    </source>
</evidence>
<dbReference type="Gene3D" id="3.40.47.10">
    <property type="match status" value="2"/>
</dbReference>
<proteinExistence type="inferred from homology"/>
<comment type="similarity">
    <text evidence="1 6">Belongs to the thiolase-like superfamily. Thiolase family.</text>
</comment>
<dbReference type="EMBL" id="JBHSNP010000029">
    <property type="protein sequence ID" value="MFC5604913.1"/>
    <property type="molecule type" value="Genomic_DNA"/>
</dbReference>
<dbReference type="PANTHER" id="PTHR18919:SF107">
    <property type="entry name" value="ACETYL-COA ACETYLTRANSFERASE, CYTOSOLIC"/>
    <property type="match status" value="1"/>
</dbReference>
<dbReference type="Pfam" id="PF02803">
    <property type="entry name" value="Thiolase_C"/>
    <property type="match status" value="1"/>
</dbReference>
<protein>
    <recommendedName>
        <fullName evidence="2">acetyl-CoA C-acetyltransferase</fullName>
        <ecNumber evidence="2">2.3.1.9</ecNumber>
    </recommendedName>
    <alternativeName>
        <fullName evidence="5">Acetoacetyl-CoA thiolase</fullName>
    </alternativeName>
</protein>
<evidence type="ECO:0000313" key="9">
    <source>
        <dbReference type="EMBL" id="MFC5604913.1"/>
    </source>
</evidence>
<dbReference type="InterPro" id="IPR020617">
    <property type="entry name" value="Thiolase_C"/>
</dbReference>
<dbReference type="PROSITE" id="PS00099">
    <property type="entry name" value="THIOLASE_3"/>
    <property type="match status" value="1"/>
</dbReference>
<evidence type="ECO:0000256" key="3">
    <source>
        <dbReference type="ARBA" id="ARBA00022679"/>
    </source>
</evidence>
<dbReference type="Pfam" id="PF00108">
    <property type="entry name" value="Thiolase_N"/>
    <property type="match status" value="1"/>
</dbReference>
<dbReference type="PANTHER" id="PTHR18919">
    <property type="entry name" value="ACETYL-COA C-ACYLTRANSFERASE"/>
    <property type="match status" value="1"/>
</dbReference>
<dbReference type="InterPro" id="IPR002155">
    <property type="entry name" value="Thiolase"/>
</dbReference>
<dbReference type="InterPro" id="IPR020610">
    <property type="entry name" value="Thiolase_AS"/>
</dbReference>
<gene>
    <name evidence="9" type="ORF">ACFPTP_16875</name>
</gene>
<dbReference type="GO" id="GO:0003985">
    <property type="term" value="F:acetyl-CoA C-acetyltransferase activity"/>
    <property type="evidence" value="ECO:0007669"/>
    <property type="project" value="UniProtKB-EC"/>
</dbReference>
<dbReference type="RefSeq" id="WP_381447211.1">
    <property type="nucleotide sequence ID" value="NZ_JBHSNP010000029.1"/>
</dbReference>
<dbReference type="NCBIfam" id="NF006086">
    <property type="entry name" value="PRK08235.1"/>
    <property type="match status" value="1"/>
</dbReference>
<reference evidence="10" key="1">
    <citation type="journal article" date="2019" name="Int. J. Syst. Evol. Microbiol.">
        <title>The Global Catalogue of Microorganisms (GCM) 10K type strain sequencing project: providing services to taxonomists for standard genome sequencing and annotation.</title>
        <authorList>
            <consortium name="The Broad Institute Genomics Platform"/>
            <consortium name="The Broad Institute Genome Sequencing Center for Infectious Disease"/>
            <person name="Wu L."/>
            <person name="Ma J."/>
        </authorList>
    </citation>
    <scope>NUCLEOTIDE SEQUENCE [LARGE SCALE GENOMIC DNA]</scope>
    <source>
        <strain evidence="10">KACC 11299</strain>
    </source>
</reference>
<evidence type="ECO:0000259" key="7">
    <source>
        <dbReference type="Pfam" id="PF00108"/>
    </source>
</evidence>
<feature type="domain" description="Thiolase N-terminal" evidence="7">
    <location>
        <begin position="5"/>
        <end position="265"/>
    </location>
</feature>
<evidence type="ECO:0000256" key="1">
    <source>
        <dbReference type="ARBA" id="ARBA00010982"/>
    </source>
</evidence>
<dbReference type="PROSITE" id="PS00737">
    <property type="entry name" value="THIOLASE_2"/>
    <property type="match status" value="1"/>
</dbReference>
<organism evidence="9 10">
    <name type="scientific">Sporosarcina koreensis</name>
    <dbReference type="NCBI Taxonomy" id="334735"/>
    <lineage>
        <taxon>Bacteria</taxon>
        <taxon>Bacillati</taxon>
        <taxon>Bacillota</taxon>
        <taxon>Bacilli</taxon>
        <taxon>Bacillales</taxon>
        <taxon>Caryophanaceae</taxon>
        <taxon>Sporosarcina</taxon>
    </lineage>
</organism>
<dbReference type="PROSITE" id="PS00098">
    <property type="entry name" value="THIOLASE_1"/>
    <property type="match status" value="1"/>
</dbReference>
<dbReference type="InterPro" id="IPR020615">
    <property type="entry name" value="Thiolase_acyl_enz_int_AS"/>
</dbReference>
<dbReference type="InterPro" id="IPR020613">
    <property type="entry name" value="Thiolase_CS"/>
</dbReference>
<accession>A0ABW0U438</accession>
<evidence type="ECO:0000313" key="10">
    <source>
        <dbReference type="Proteomes" id="UP001596071"/>
    </source>
</evidence>
<dbReference type="EC" id="2.3.1.9" evidence="2"/>
<dbReference type="NCBIfam" id="TIGR01930">
    <property type="entry name" value="AcCoA-C-Actrans"/>
    <property type="match status" value="1"/>
</dbReference>
<feature type="domain" description="Thiolase C-terminal" evidence="8">
    <location>
        <begin position="273"/>
        <end position="393"/>
    </location>
</feature>
<dbReference type="PIRSF" id="PIRSF000429">
    <property type="entry name" value="Ac-CoA_Ac_transf"/>
    <property type="match status" value="1"/>
</dbReference>
<keyword evidence="4 6" id="KW-0012">Acyltransferase</keyword>
<dbReference type="SUPFAM" id="SSF53901">
    <property type="entry name" value="Thiolase-like"/>
    <property type="match status" value="2"/>
</dbReference>
<keyword evidence="3 6" id="KW-0808">Transferase</keyword>
<evidence type="ECO:0000256" key="4">
    <source>
        <dbReference type="ARBA" id="ARBA00023315"/>
    </source>
</evidence>
<dbReference type="InterPro" id="IPR020616">
    <property type="entry name" value="Thiolase_N"/>
</dbReference>
<evidence type="ECO:0000256" key="6">
    <source>
        <dbReference type="RuleBase" id="RU003557"/>
    </source>
</evidence>
<dbReference type="Proteomes" id="UP001596071">
    <property type="component" value="Unassembled WGS sequence"/>
</dbReference>
<evidence type="ECO:0000256" key="5">
    <source>
        <dbReference type="ARBA" id="ARBA00030755"/>
    </source>
</evidence>